<gene>
    <name evidence="1" type="ORF">PCAMFM013_S033g000068</name>
</gene>
<organism evidence="1 2">
    <name type="scientific">Penicillium camemberti (strain FM 013)</name>
    <dbReference type="NCBI Taxonomy" id="1429867"/>
    <lineage>
        <taxon>Eukaryota</taxon>
        <taxon>Fungi</taxon>
        <taxon>Dikarya</taxon>
        <taxon>Ascomycota</taxon>
        <taxon>Pezizomycotina</taxon>
        <taxon>Eurotiomycetes</taxon>
        <taxon>Eurotiomycetidae</taxon>
        <taxon>Eurotiales</taxon>
        <taxon>Aspergillaceae</taxon>
        <taxon>Penicillium</taxon>
    </lineage>
</organism>
<dbReference type="Proteomes" id="UP000053732">
    <property type="component" value="Unassembled WGS sequence"/>
</dbReference>
<dbReference type="EMBL" id="HG793166">
    <property type="protein sequence ID" value="CRL29148.1"/>
    <property type="molecule type" value="Genomic_DNA"/>
</dbReference>
<dbReference type="STRING" id="1429867.A0A0G4PSI6"/>
<evidence type="ECO:0000313" key="1">
    <source>
        <dbReference type="EMBL" id="CRL29148.1"/>
    </source>
</evidence>
<name>A0A0G4PSI6_PENC3</name>
<protein>
    <submittedName>
        <fullName evidence="1">Str. FM013</fullName>
    </submittedName>
</protein>
<sequence>MDLLQLAPTHLLAILLSSASAFFLVSYLLHVGNGVSELLAGPPTLPPFRNKLQVPKSDAHFQFSQWDRGYGGLFTFK</sequence>
<proteinExistence type="predicted"/>
<dbReference type="AlphaFoldDB" id="A0A0G4PSI6"/>
<keyword evidence="2" id="KW-1185">Reference proteome</keyword>
<reference evidence="1 2" key="1">
    <citation type="journal article" date="2014" name="Nat. Commun.">
        <title>Multiple recent horizontal transfers of a large genomic region in cheese making fungi.</title>
        <authorList>
            <person name="Cheeseman K."/>
            <person name="Ropars J."/>
            <person name="Renault P."/>
            <person name="Dupont J."/>
            <person name="Gouzy J."/>
            <person name="Branca A."/>
            <person name="Abraham A.L."/>
            <person name="Ceppi M."/>
            <person name="Conseiller E."/>
            <person name="Debuchy R."/>
            <person name="Malagnac F."/>
            <person name="Goarin A."/>
            <person name="Silar P."/>
            <person name="Lacoste S."/>
            <person name="Sallet E."/>
            <person name="Bensimon A."/>
            <person name="Giraud T."/>
            <person name="Brygoo Y."/>
        </authorList>
    </citation>
    <scope>NUCLEOTIDE SEQUENCE [LARGE SCALE GENOMIC DNA]</scope>
    <source>
        <strain evidence="2">FM 013</strain>
    </source>
</reference>
<accession>A0A0G4PSI6</accession>
<evidence type="ECO:0000313" key="2">
    <source>
        <dbReference type="Proteomes" id="UP000053732"/>
    </source>
</evidence>